<organism evidence="2 3">
    <name type="scientific">Wandonia haliotis</name>
    <dbReference type="NCBI Taxonomy" id="574963"/>
    <lineage>
        <taxon>Bacteria</taxon>
        <taxon>Pseudomonadati</taxon>
        <taxon>Bacteroidota</taxon>
        <taxon>Flavobacteriia</taxon>
        <taxon>Flavobacteriales</taxon>
        <taxon>Crocinitomicaceae</taxon>
        <taxon>Wandonia</taxon>
    </lineage>
</organism>
<evidence type="ECO:0000313" key="3">
    <source>
        <dbReference type="Proteomes" id="UP001501126"/>
    </source>
</evidence>
<keyword evidence="3" id="KW-1185">Reference proteome</keyword>
<sequence length="64" mass="7339">MTKETKTRVEGVLSEQIKTLQKYHQDQHRKTGNSGVGESFQQQEEHRKSYELKPRTTPKPGGGK</sequence>
<reference evidence="2 3" key="1">
    <citation type="journal article" date="2019" name="Int. J. Syst. Evol. Microbiol.">
        <title>The Global Catalogue of Microorganisms (GCM) 10K type strain sequencing project: providing services to taxonomists for standard genome sequencing and annotation.</title>
        <authorList>
            <consortium name="The Broad Institute Genomics Platform"/>
            <consortium name="The Broad Institute Genome Sequencing Center for Infectious Disease"/>
            <person name="Wu L."/>
            <person name="Ma J."/>
        </authorList>
    </citation>
    <scope>NUCLEOTIDE SEQUENCE [LARGE SCALE GENOMIC DNA]</scope>
    <source>
        <strain evidence="2 3">JCM 16083</strain>
    </source>
</reference>
<proteinExistence type="predicted"/>
<feature type="region of interest" description="Disordered" evidence="1">
    <location>
        <begin position="19"/>
        <end position="64"/>
    </location>
</feature>
<accession>A0ABN1MN58</accession>
<dbReference type="EMBL" id="BAAAFH010000003">
    <property type="protein sequence ID" value="GAA0874338.1"/>
    <property type="molecule type" value="Genomic_DNA"/>
</dbReference>
<feature type="compositionally biased region" description="Basic and acidic residues" evidence="1">
    <location>
        <begin position="43"/>
        <end position="54"/>
    </location>
</feature>
<evidence type="ECO:0000313" key="2">
    <source>
        <dbReference type="EMBL" id="GAA0874338.1"/>
    </source>
</evidence>
<comment type="caution">
    <text evidence="2">The sequence shown here is derived from an EMBL/GenBank/DDBJ whole genome shotgun (WGS) entry which is preliminary data.</text>
</comment>
<evidence type="ECO:0000256" key="1">
    <source>
        <dbReference type="SAM" id="MobiDB-lite"/>
    </source>
</evidence>
<name>A0ABN1MN58_9FLAO</name>
<dbReference type="RefSeq" id="WP_343785240.1">
    <property type="nucleotide sequence ID" value="NZ_BAAAFH010000003.1"/>
</dbReference>
<dbReference type="Proteomes" id="UP001501126">
    <property type="component" value="Unassembled WGS sequence"/>
</dbReference>
<protein>
    <submittedName>
        <fullName evidence="2">Uncharacterized protein</fullName>
    </submittedName>
</protein>
<gene>
    <name evidence="2" type="ORF">GCM10009118_07460</name>
</gene>